<dbReference type="OrthoDB" id="5409246at2759"/>
<organism evidence="2 3">
    <name type="scientific">Mollisia scopiformis</name>
    <name type="common">Conifer needle endophyte fungus</name>
    <name type="synonym">Phialocephala scopiformis</name>
    <dbReference type="NCBI Taxonomy" id="149040"/>
    <lineage>
        <taxon>Eukaryota</taxon>
        <taxon>Fungi</taxon>
        <taxon>Dikarya</taxon>
        <taxon>Ascomycota</taxon>
        <taxon>Pezizomycotina</taxon>
        <taxon>Leotiomycetes</taxon>
        <taxon>Helotiales</taxon>
        <taxon>Mollisiaceae</taxon>
        <taxon>Mollisia</taxon>
    </lineage>
</organism>
<evidence type="ECO:0000256" key="1">
    <source>
        <dbReference type="SAM" id="Phobius"/>
    </source>
</evidence>
<reference evidence="2 3" key="1">
    <citation type="submission" date="2015-10" db="EMBL/GenBank/DDBJ databases">
        <title>Full genome of DAOMC 229536 Phialocephala scopiformis, a fungal endophyte of spruce producing the potent anti-insectan compound rugulosin.</title>
        <authorList>
            <consortium name="DOE Joint Genome Institute"/>
            <person name="Walker A.K."/>
            <person name="Frasz S.L."/>
            <person name="Seifert K.A."/>
            <person name="Miller J.D."/>
            <person name="Mondo S.J."/>
            <person name="Labutti K."/>
            <person name="Lipzen A."/>
            <person name="Dockter R."/>
            <person name="Kennedy M."/>
            <person name="Grigoriev I.V."/>
            <person name="Spatafora J.W."/>
        </authorList>
    </citation>
    <scope>NUCLEOTIDE SEQUENCE [LARGE SCALE GENOMIC DNA]</scope>
    <source>
        <strain evidence="2 3">CBS 120377</strain>
    </source>
</reference>
<dbReference type="InParanoid" id="A0A194WUM7"/>
<evidence type="ECO:0000313" key="2">
    <source>
        <dbReference type="EMBL" id="KUJ11668.1"/>
    </source>
</evidence>
<keyword evidence="1" id="KW-0472">Membrane</keyword>
<dbReference type="EMBL" id="KQ947426">
    <property type="protein sequence ID" value="KUJ11668.1"/>
    <property type="molecule type" value="Genomic_DNA"/>
</dbReference>
<keyword evidence="1" id="KW-1133">Transmembrane helix</keyword>
<keyword evidence="1" id="KW-0812">Transmembrane</keyword>
<feature type="transmembrane region" description="Helical" evidence="1">
    <location>
        <begin position="179"/>
        <end position="199"/>
    </location>
</feature>
<feature type="transmembrane region" description="Helical" evidence="1">
    <location>
        <begin position="211"/>
        <end position="230"/>
    </location>
</feature>
<proteinExistence type="predicted"/>
<gene>
    <name evidence="2" type="ORF">LY89DRAFT_688845</name>
</gene>
<protein>
    <submittedName>
        <fullName evidence="2">Uncharacterized protein</fullName>
    </submittedName>
</protein>
<sequence>MFETVTAARPSTWTNGFFRRLMLHFKNGFSHIKNVCQVTLRLGWSPWHASRITFRHILRTTSSERGAVIERFIAVKQRELDTVAVASALVASVVASLLSWSWFPVPPYTAKIALLCALVHSLLAVGIAGQQSIALGRASLHSGHWAFFMPTISGRARYFDESEITDASRLQCFAWQIPSMLVGNSIIFILVGIAISVFSAARKAGCWGDEVVTAICLTISLLFGLGSYFISWMSIEWKILEEIEHDTKIPDSKA</sequence>
<keyword evidence="3" id="KW-1185">Reference proteome</keyword>
<dbReference type="KEGG" id="psco:LY89DRAFT_688845"/>
<dbReference type="AlphaFoldDB" id="A0A194WUM7"/>
<dbReference type="Proteomes" id="UP000070700">
    <property type="component" value="Unassembled WGS sequence"/>
</dbReference>
<name>A0A194WUM7_MOLSC</name>
<evidence type="ECO:0000313" key="3">
    <source>
        <dbReference type="Proteomes" id="UP000070700"/>
    </source>
</evidence>
<accession>A0A194WUM7</accession>
<feature type="transmembrane region" description="Helical" evidence="1">
    <location>
        <begin position="80"/>
        <end position="102"/>
    </location>
</feature>
<dbReference type="RefSeq" id="XP_018066023.1">
    <property type="nucleotide sequence ID" value="XM_018215791.1"/>
</dbReference>
<dbReference type="GeneID" id="28825517"/>
<feature type="transmembrane region" description="Helical" evidence="1">
    <location>
        <begin position="108"/>
        <end position="129"/>
    </location>
</feature>